<proteinExistence type="predicted"/>
<accession>A0ABN8S9M8</accession>
<feature type="signal peptide" evidence="1">
    <location>
        <begin position="1"/>
        <end position="22"/>
    </location>
</feature>
<comment type="caution">
    <text evidence="2">The sequence shown here is derived from an EMBL/GenBank/DDBJ whole genome shotgun (WGS) entry which is preliminary data.</text>
</comment>
<sequence length="408" mass="43333">MGGWNLANCINLFVLTVIFVSGENVAKHNSCKKVLGQEASSLTVAQISNVSSKARYEVCADIFGVIFYCPGDEICCTPGDPFSKCCPADYPLCLPVENPEKCCPVGYPKLCGSYCCVEDSFCCNEKICCENESACCGAQCCEDGEFCCNGLSCCDSGESCCGVQCCEVGKFCCIGINCCDSVGACCGVQCCDVGEFCCNGISCCDSVDACCGAQCCPEDAPCCRQDESSACCDKVTMACCDGYGCVTPCPSQFDAIGCQLSSLTLDDKLLQAPYGLPTNVYRLLRPNENPDGIVAKNPGAQKSVLSHVNCGSRPKYASQFISTSASLDVAKDYKKKGEEKGITGLRICEFEVDKLPQTCQIVDLTTEENRDKYLGNAVCKAYAKASAEVLLQCGVPIPCTVIDPPNRA</sequence>
<feature type="chain" id="PRO_5045596088" evidence="1">
    <location>
        <begin position="23"/>
        <end position="408"/>
    </location>
</feature>
<gene>
    <name evidence="2" type="ORF">PLOB_00040661</name>
</gene>
<organism evidence="2 3">
    <name type="scientific">Porites lobata</name>
    <dbReference type="NCBI Taxonomy" id="104759"/>
    <lineage>
        <taxon>Eukaryota</taxon>
        <taxon>Metazoa</taxon>
        <taxon>Cnidaria</taxon>
        <taxon>Anthozoa</taxon>
        <taxon>Hexacorallia</taxon>
        <taxon>Scleractinia</taxon>
        <taxon>Fungiina</taxon>
        <taxon>Poritidae</taxon>
        <taxon>Porites</taxon>
    </lineage>
</organism>
<keyword evidence="3" id="KW-1185">Reference proteome</keyword>
<evidence type="ECO:0000256" key="1">
    <source>
        <dbReference type="SAM" id="SignalP"/>
    </source>
</evidence>
<evidence type="ECO:0000313" key="3">
    <source>
        <dbReference type="Proteomes" id="UP001159405"/>
    </source>
</evidence>
<dbReference type="Proteomes" id="UP001159405">
    <property type="component" value="Unassembled WGS sequence"/>
</dbReference>
<reference evidence="2 3" key="1">
    <citation type="submission" date="2022-05" db="EMBL/GenBank/DDBJ databases">
        <authorList>
            <consortium name="Genoscope - CEA"/>
            <person name="William W."/>
        </authorList>
    </citation>
    <scope>NUCLEOTIDE SEQUENCE [LARGE SCALE GENOMIC DNA]</scope>
</reference>
<protein>
    <submittedName>
        <fullName evidence="2">Uncharacterized protein</fullName>
    </submittedName>
</protein>
<keyword evidence="1" id="KW-0732">Signal</keyword>
<name>A0ABN8S9M8_9CNID</name>
<evidence type="ECO:0000313" key="2">
    <source>
        <dbReference type="EMBL" id="CAH3188417.1"/>
    </source>
</evidence>
<dbReference type="EMBL" id="CALNXK010000620">
    <property type="protein sequence ID" value="CAH3188417.1"/>
    <property type="molecule type" value="Genomic_DNA"/>
</dbReference>